<evidence type="ECO:0000256" key="2">
    <source>
        <dbReference type="ARBA" id="ARBA00023125"/>
    </source>
</evidence>
<evidence type="ECO:0000313" key="5">
    <source>
        <dbReference type="Proteomes" id="UP001327560"/>
    </source>
</evidence>
<evidence type="ECO:0000313" key="4">
    <source>
        <dbReference type="EMBL" id="WOL19561.1"/>
    </source>
</evidence>
<proteinExistence type="predicted"/>
<feature type="domain" description="HHO5-like N-terminal" evidence="3">
    <location>
        <begin position="15"/>
        <end position="82"/>
    </location>
</feature>
<dbReference type="EMBL" id="CP136898">
    <property type="protein sequence ID" value="WOL19561.1"/>
    <property type="molecule type" value="Genomic_DNA"/>
</dbReference>
<accession>A0AAQ3QS95</accession>
<dbReference type="InterPro" id="IPR058673">
    <property type="entry name" value="HHO5-like_N"/>
</dbReference>
<reference evidence="4 5" key="1">
    <citation type="submission" date="2023-10" db="EMBL/GenBank/DDBJ databases">
        <title>Chromosome-scale genome assembly provides insights into flower coloration mechanisms of Canna indica.</title>
        <authorList>
            <person name="Li C."/>
        </authorList>
    </citation>
    <scope>NUCLEOTIDE SEQUENCE [LARGE SCALE GENOMIC DNA]</scope>
    <source>
        <tissue evidence="4">Flower</tissue>
    </source>
</reference>
<dbReference type="PANTHER" id="PTHR31003:SF3">
    <property type="entry name" value="HOMEODOMAIN-LIKE SUPERFAMILY PROTEIN-RELATED"/>
    <property type="match status" value="1"/>
</dbReference>
<evidence type="ECO:0000256" key="1">
    <source>
        <dbReference type="ARBA" id="ARBA00004123"/>
    </source>
</evidence>
<dbReference type="GO" id="GO:0005634">
    <property type="term" value="C:nucleus"/>
    <property type="evidence" value="ECO:0007669"/>
    <property type="project" value="UniProtKB-SubCell"/>
</dbReference>
<protein>
    <recommendedName>
        <fullName evidence="3">HHO5-like N-terminal domain-containing protein</fullName>
    </recommendedName>
</protein>
<dbReference type="Gene3D" id="1.10.10.60">
    <property type="entry name" value="Homeodomain-like"/>
    <property type="match status" value="1"/>
</dbReference>
<dbReference type="AlphaFoldDB" id="A0AAQ3QS95"/>
<evidence type="ECO:0000259" key="3">
    <source>
        <dbReference type="Pfam" id="PF26575"/>
    </source>
</evidence>
<dbReference type="Pfam" id="PF26575">
    <property type="entry name" value="HHO5_N"/>
    <property type="match status" value="1"/>
</dbReference>
<organism evidence="4 5">
    <name type="scientific">Canna indica</name>
    <name type="common">Indian-shot</name>
    <dbReference type="NCBI Taxonomy" id="4628"/>
    <lineage>
        <taxon>Eukaryota</taxon>
        <taxon>Viridiplantae</taxon>
        <taxon>Streptophyta</taxon>
        <taxon>Embryophyta</taxon>
        <taxon>Tracheophyta</taxon>
        <taxon>Spermatophyta</taxon>
        <taxon>Magnoliopsida</taxon>
        <taxon>Liliopsida</taxon>
        <taxon>Zingiberales</taxon>
        <taxon>Cannaceae</taxon>
        <taxon>Canna</taxon>
    </lineage>
</organism>
<dbReference type="InterPro" id="IPR044787">
    <property type="entry name" value="HHO5-like"/>
</dbReference>
<comment type="subcellular location">
    <subcellularLocation>
        <location evidence="1">Nucleus</location>
    </subcellularLocation>
</comment>
<sequence length="291" mass="32923">MGSAVAEMGLELDLCAARTVGGFVKEATSATMECGERERAARLEDSIKSLEGERRKIEAFERELPLCMHLLSEVIKELKREIGRRCFGERFGHGFAEFLPIKSKVDEDRGAIVASDCKDKMNWMSSVQLWSDNYCENNDDDKKIDKMIFKEEDGGSHHREGEDNFFLECKSQIGGITFLPLKELSRFKEEKPTAPFPDLSLRSPAINPVLSISVVEDHSVGVRKAVGKATESSPVTVGAHFNLQPQQQPSRKSRRCWSQDLHRRFVVAIQRLGGAQRNKFYIVFLCYFLSL</sequence>
<dbReference type="GO" id="GO:0003700">
    <property type="term" value="F:DNA-binding transcription factor activity"/>
    <property type="evidence" value="ECO:0007669"/>
    <property type="project" value="InterPro"/>
</dbReference>
<dbReference type="GO" id="GO:0003677">
    <property type="term" value="F:DNA binding"/>
    <property type="evidence" value="ECO:0007669"/>
    <property type="project" value="UniProtKB-KW"/>
</dbReference>
<name>A0AAQ3QS95_9LILI</name>
<dbReference type="Proteomes" id="UP001327560">
    <property type="component" value="Chromosome 9"/>
</dbReference>
<keyword evidence="5" id="KW-1185">Reference proteome</keyword>
<dbReference type="PANTHER" id="PTHR31003">
    <property type="entry name" value="MYB FAMILY TRANSCRIPTION FACTOR"/>
    <property type="match status" value="1"/>
</dbReference>
<keyword evidence="2" id="KW-0238">DNA-binding</keyword>
<gene>
    <name evidence="4" type="ORF">Cni_G28363</name>
</gene>